<proteinExistence type="predicted"/>
<name>A0A1F5Q9Y7_9BACT</name>
<sequence length="142" mass="16366">MTTLKENMSKAVCLFLAEMLRTRKVKLDRCADIAAEIVNRLESIGSEKQFLDAVKELEFEFQELKTLKNDLLQVTSMSSRQQMEQIVREYAIQILPHDPKQSILLLEEALKSESTLISLSKRFPAFAKFAEDYLESNKKIHA</sequence>
<dbReference type="Proteomes" id="UP000177235">
    <property type="component" value="Unassembled WGS sequence"/>
</dbReference>
<organism evidence="1 2">
    <name type="scientific">Candidatus Doudnabacteria bacterium RIFCSPLOWO2_02_FULL_48_13</name>
    <dbReference type="NCBI Taxonomy" id="1817845"/>
    <lineage>
        <taxon>Bacteria</taxon>
        <taxon>Candidatus Doudnaibacteriota</taxon>
    </lineage>
</organism>
<dbReference type="EMBL" id="MFFF01000027">
    <property type="protein sequence ID" value="OGE98722.1"/>
    <property type="molecule type" value="Genomic_DNA"/>
</dbReference>
<accession>A0A1F5Q9Y7</accession>
<evidence type="ECO:0000313" key="2">
    <source>
        <dbReference type="Proteomes" id="UP000177235"/>
    </source>
</evidence>
<reference evidence="1 2" key="1">
    <citation type="journal article" date="2016" name="Nat. Commun.">
        <title>Thousands of microbial genomes shed light on interconnected biogeochemical processes in an aquifer system.</title>
        <authorList>
            <person name="Anantharaman K."/>
            <person name="Brown C.T."/>
            <person name="Hug L.A."/>
            <person name="Sharon I."/>
            <person name="Castelle C.J."/>
            <person name="Probst A.J."/>
            <person name="Thomas B.C."/>
            <person name="Singh A."/>
            <person name="Wilkins M.J."/>
            <person name="Karaoz U."/>
            <person name="Brodie E.L."/>
            <person name="Williams K.H."/>
            <person name="Hubbard S.S."/>
            <person name="Banfield J.F."/>
        </authorList>
    </citation>
    <scope>NUCLEOTIDE SEQUENCE [LARGE SCALE GENOMIC DNA]</scope>
</reference>
<comment type="caution">
    <text evidence="1">The sequence shown here is derived from an EMBL/GenBank/DDBJ whole genome shotgun (WGS) entry which is preliminary data.</text>
</comment>
<protein>
    <submittedName>
        <fullName evidence="1">Uncharacterized protein</fullName>
    </submittedName>
</protein>
<dbReference type="AlphaFoldDB" id="A0A1F5Q9Y7"/>
<gene>
    <name evidence="1" type="ORF">A3J05_04655</name>
</gene>
<evidence type="ECO:0000313" key="1">
    <source>
        <dbReference type="EMBL" id="OGE98722.1"/>
    </source>
</evidence>